<feature type="active site" description="Nucleophile" evidence="7">
    <location>
        <position position="515"/>
    </location>
</feature>
<feature type="domain" description="L,D-TPase catalytic" evidence="8">
    <location>
        <begin position="361"/>
        <end position="543"/>
    </location>
</feature>
<dbReference type="SUPFAM" id="SSF47090">
    <property type="entry name" value="PGBD-like"/>
    <property type="match status" value="1"/>
</dbReference>
<evidence type="ECO:0000313" key="10">
    <source>
        <dbReference type="Proteomes" id="UP000714380"/>
    </source>
</evidence>
<evidence type="ECO:0000256" key="3">
    <source>
        <dbReference type="ARBA" id="ARBA00022679"/>
    </source>
</evidence>
<keyword evidence="4 7" id="KW-0133">Cell shape</keyword>
<dbReference type="Pfam" id="PF01471">
    <property type="entry name" value="PG_binding_1"/>
    <property type="match status" value="1"/>
</dbReference>
<evidence type="ECO:0000256" key="6">
    <source>
        <dbReference type="ARBA" id="ARBA00023316"/>
    </source>
</evidence>
<dbReference type="Pfam" id="PF03734">
    <property type="entry name" value="YkuD"/>
    <property type="match status" value="1"/>
</dbReference>
<evidence type="ECO:0000259" key="8">
    <source>
        <dbReference type="PROSITE" id="PS52029"/>
    </source>
</evidence>
<comment type="pathway">
    <text evidence="1 7">Cell wall biogenesis; peptidoglycan biosynthesis.</text>
</comment>
<gene>
    <name evidence="9" type="ORF">I9W95_00525</name>
</gene>
<dbReference type="CDD" id="cd16913">
    <property type="entry name" value="YkuD_like"/>
    <property type="match status" value="1"/>
</dbReference>
<evidence type="ECO:0000256" key="4">
    <source>
        <dbReference type="ARBA" id="ARBA00022960"/>
    </source>
</evidence>
<dbReference type="PANTHER" id="PTHR41533:SF2">
    <property type="entry name" value="BLR7131 PROTEIN"/>
    <property type="match status" value="1"/>
</dbReference>
<evidence type="ECO:0000256" key="5">
    <source>
        <dbReference type="ARBA" id="ARBA00022984"/>
    </source>
</evidence>
<dbReference type="PROSITE" id="PS52029">
    <property type="entry name" value="LD_TPASE"/>
    <property type="match status" value="1"/>
</dbReference>
<sequence>MNRVNPSQKPQRVLTMTSVIALVCIGLLFAALAASINTKPYMPPKVAQKYMEQWLIESARHVAGEVRLKHVQAIEPFYLRRDYQPVWMNSYELTEAGHELLQVLRETAADDWRNYGYELATLERETNRLSNIPKQATAVEVLLTDAFITYAQQALNAELLPDTGEGDHPSIRKVAATHSGKDISEINEEDIVRLLSDSVRRNELSALVEKLTPSHPGYRKLRKELNRYLSIANSGNWYPLPDEMTISQGERHRLVPHLRWMLSQYGDLQKGALSWLFKDAEERTRAPAEHETYDLNRAEFLFDDSLAEALRHFQRRHNLEVSGSLNTQTLTWLNIPPYQMAQKIALNMKRWRHLPSELGERHIMVNMADYRLQLMNGNSAELDMKVIIGNLQRRTPVMAQKISTLELAPTWSVPRRIAVSSLLPKIRRNPGYLDEKGYQVIGRVGGVDQYISPKDINWKKLSASYFPYRLVQKPGEDNALGTIKFLFPNDKDIYLHDTSQPQLFNLDKRALSSGCVRVEKPRLLAEKLLRGQQGWTRNHIDSAIDQNRTTRIRLQDEVPVYLMYWTTWVDEEGSLQVREDVYSRDLIAGLPPVNPAVSL</sequence>
<evidence type="ECO:0000256" key="1">
    <source>
        <dbReference type="ARBA" id="ARBA00004752"/>
    </source>
</evidence>
<dbReference type="Pfam" id="PF20142">
    <property type="entry name" value="Scaffold"/>
    <property type="match status" value="1"/>
</dbReference>
<dbReference type="InterPro" id="IPR002477">
    <property type="entry name" value="Peptidoglycan-bd-like"/>
</dbReference>
<dbReference type="Gene3D" id="2.40.440.10">
    <property type="entry name" value="L,D-transpeptidase catalytic domain-like"/>
    <property type="match status" value="1"/>
</dbReference>
<dbReference type="PANTHER" id="PTHR41533">
    <property type="entry name" value="L,D-TRANSPEPTIDASE HI_1667-RELATED"/>
    <property type="match status" value="1"/>
</dbReference>
<comment type="caution">
    <text evidence="9">The sequence shown here is derived from an EMBL/GenBank/DDBJ whole genome shotgun (WGS) entry which is preliminary data.</text>
</comment>
<dbReference type="RefSeq" id="WP_225670621.1">
    <property type="nucleotide sequence ID" value="NZ_JAEDAH010000002.1"/>
</dbReference>
<accession>A0ABS7ZK38</accession>
<dbReference type="InterPro" id="IPR052905">
    <property type="entry name" value="LD-transpeptidase_YkuD-like"/>
</dbReference>
<dbReference type="InterPro" id="IPR038063">
    <property type="entry name" value="Transpep_catalytic_dom"/>
</dbReference>
<comment type="similarity">
    <text evidence="2">Belongs to the YkuD family.</text>
</comment>
<dbReference type="SUPFAM" id="SSF141523">
    <property type="entry name" value="L,D-transpeptidase catalytic domain-like"/>
    <property type="match status" value="1"/>
</dbReference>
<dbReference type="InterPro" id="IPR005490">
    <property type="entry name" value="LD_TPept_cat_dom"/>
</dbReference>
<dbReference type="EMBL" id="JAEDAH010000002">
    <property type="protein sequence ID" value="MCA6062084.1"/>
    <property type="molecule type" value="Genomic_DNA"/>
</dbReference>
<dbReference type="InterPro" id="IPR045380">
    <property type="entry name" value="LD_TPept_scaffold_dom"/>
</dbReference>
<feature type="active site" description="Proton donor/acceptor" evidence="7">
    <location>
        <position position="496"/>
    </location>
</feature>
<organism evidence="9 10">
    <name type="scientific">Thalassolituus marinus</name>
    <dbReference type="NCBI Taxonomy" id="671053"/>
    <lineage>
        <taxon>Bacteria</taxon>
        <taxon>Pseudomonadati</taxon>
        <taxon>Pseudomonadota</taxon>
        <taxon>Gammaproteobacteria</taxon>
        <taxon>Oceanospirillales</taxon>
        <taxon>Oceanospirillaceae</taxon>
        <taxon>Thalassolituus</taxon>
    </lineage>
</organism>
<evidence type="ECO:0000256" key="2">
    <source>
        <dbReference type="ARBA" id="ARBA00005992"/>
    </source>
</evidence>
<dbReference type="InterPro" id="IPR036365">
    <property type="entry name" value="PGBD-like_sf"/>
</dbReference>
<reference evidence="9 10" key="1">
    <citation type="submission" date="2020-12" db="EMBL/GenBank/DDBJ databases">
        <title>Novel Thalassolituus-related marine hydrocarbonoclastic bacteria mediated algae-derived hydrocarbons mineralization in twilight zone of the northern South China Sea.</title>
        <authorList>
            <person name="Dong C."/>
        </authorList>
    </citation>
    <scope>NUCLEOTIDE SEQUENCE [LARGE SCALE GENOMIC DNA]</scope>
    <source>
        <strain evidence="9 10">IMCC1826</strain>
    </source>
</reference>
<keyword evidence="3" id="KW-0808">Transferase</keyword>
<dbReference type="Proteomes" id="UP000714380">
    <property type="component" value="Unassembled WGS sequence"/>
</dbReference>
<protein>
    <submittedName>
        <fullName evidence="9">L,D-transpeptidase family protein</fullName>
    </submittedName>
</protein>
<keyword evidence="6 7" id="KW-0961">Cell wall biogenesis/degradation</keyword>
<proteinExistence type="inferred from homology"/>
<name>A0ABS7ZK38_9GAMM</name>
<evidence type="ECO:0000256" key="7">
    <source>
        <dbReference type="PROSITE-ProRule" id="PRU01373"/>
    </source>
</evidence>
<keyword evidence="10" id="KW-1185">Reference proteome</keyword>
<dbReference type="Gene3D" id="1.10.101.10">
    <property type="entry name" value="PGBD-like superfamily/PGBD"/>
    <property type="match status" value="1"/>
</dbReference>
<keyword evidence="5 7" id="KW-0573">Peptidoglycan synthesis</keyword>
<evidence type="ECO:0000313" key="9">
    <source>
        <dbReference type="EMBL" id="MCA6062084.1"/>
    </source>
</evidence>
<dbReference type="InterPro" id="IPR036366">
    <property type="entry name" value="PGBDSf"/>
</dbReference>